<reference evidence="1 2" key="1">
    <citation type="journal article" date="2018" name="Nat. Ecol. Evol.">
        <title>Pezizomycetes genomes reveal the molecular basis of ectomycorrhizal truffle lifestyle.</title>
        <authorList>
            <person name="Murat C."/>
            <person name="Payen T."/>
            <person name="Noel B."/>
            <person name="Kuo A."/>
            <person name="Morin E."/>
            <person name="Chen J."/>
            <person name="Kohler A."/>
            <person name="Krizsan K."/>
            <person name="Balestrini R."/>
            <person name="Da Silva C."/>
            <person name="Montanini B."/>
            <person name="Hainaut M."/>
            <person name="Levati E."/>
            <person name="Barry K.W."/>
            <person name="Belfiori B."/>
            <person name="Cichocki N."/>
            <person name="Clum A."/>
            <person name="Dockter R.B."/>
            <person name="Fauchery L."/>
            <person name="Guy J."/>
            <person name="Iotti M."/>
            <person name="Le Tacon F."/>
            <person name="Lindquist E.A."/>
            <person name="Lipzen A."/>
            <person name="Malagnac F."/>
            <person name="Mello A."/>
            <person name="Molinier V."/>
            <person name="Miyauchi S."/>
            <person name="Poulain J."/>
            <person name="Riccioni C."/>
            <person name="Rubini A."/>
            <person name="Sitrit Y."/>
            <person name="Splivallo R."/>
            <person name="Traeger S."/>
            <person name="Wang M."/>
            <person name="Zifcakova L."/>
            <person name="Wipf D."/>
            <person name="Zambonelli A."/>
            <person name="Paolocci F."/>
            <person name="Nowrousian M."/>
            <person name="Ottonello S."/>
            <person name="Baldrian P."/>
            <person name="Spatafora J.W."/>
            <person name="Henrissat B."/>
            <person name="Nagy L.G."/>
            <person name="Aury J.M."/>
            <person name="Wincker P."/>
            <person name="Grigoriev I.V."/>
            <person name="Bonfante P."/>
            <person name="Martin F.M."/>
        </authorList>
    </citation>
    <scope>NUCLEOTIDE SEQUENCE [LARGE SCALE GENOMIC DNA]</scope>
    <source>
        <strain evidence="1 2">120613-1</strain>
    </source>
</reference>
<gene>
    <name evidence="1" type="ORF">L873DRAFT_1811439</name>
</gene>
<dbReference type="EMBL" id="ML120415">
    <property type="protein sequence ID" value="RPA96332.1"/>
    <property type="molecule type" value="Genomic_DNA"/>
</dbReference>
<dbReference type="Proteomes" id="UP000276215">
    <property type="component" value="Unassembled WGS sequence"/>
</dbReference>
<protein>
    <submittedName>
        <fullName evidence="1">Uncharacterized protein</fullName>
    </submittedName>
</protein>
<sequence>MDRNDPFSYNTAASDIMDFVTPSAAPKPAAPASSVPTILVTDWHRSHLLDFFREKNIEFHPDYSWKTFIWLIAKFIVNGREEEIVETDWKKMAGGGTAMFIKFSTVAAFDEGVEILRSSKAFEGCLVERIRG</sequence>
<dbReference type="AlphaFoldDB" id="A0A3N4JDK1"/>
<evidence type="ECO:0000313" key="1">
    <source>
        <dbReference type="EMBL" id="RPA96332.1"/>
    </source>
</evidence>
<keyword evidence="2" id="KW-1185">Reference proteome</keyword>
<proteinExistence type="predicted"/>
<evidence type="ECO:0000313" key="2">
    <source>
        <dbReference type="Proteomes" id="UP000276215"/>
    </source>
</evidence>
<accession>A0A3N4JDK1</accession>
<name>A0A3N4JDK1_9PEZI</name>
<organism evidence="1 2">
    <name type="scientific">Choiromyces venosus 120613-1</name>
    <dbReference type="NCBI Taxonomy" id="1336337"/>
    <lineage>
        <taxon>Eukaryota</taxon>
        <taxon>Fungi</taxon>
        <taxon>Dikarya</taxon>
        <taxon>Ascomycota</taxon>
        <taxon>Pezizomycotina</taxon>
        <taxon>Pezizomycetes</taxon>
        <taxon>Pezizales</taxon>
        <taxon>Tuberaceae</taxon>
        <taxon>Choiromyces</taxon>
    </lineage>
</organism>
<dbReference type="OrthoDB" id="5416568at2759"/>